<evidence type="ECO:0000313" key="2">
    <source>
        <dbReference type="EMBL" id="WNC16842.1"/>
    </source>
</evidence>
<dbReference type="PRINTS" id="PR00111">
    <property type="entry name" value="ABHYDROLASE"/>
</dbReference>
<protein>
    <submittedName>
        <fullName evidence="2">Alpha/beta hydrolase</fullName>
    </submittedName>
</protein>
<name>A0ABY9TD02_BREBE</name>
<dbReference type="RefSeq" id="WP_310771878.1">
    <property type="nucleotide sequence ID" value="NZ_CP134050.1"/>
</dbReference>
<dbReference type="InterPro" id="IPR029058">
    <property type="entry name" value="AB_hydrolase_fold"/>
</dbReference>
<evidence type="ECO:0000259" key="1">
    <source>
        <dbReference type="Pfam" id="PF00561"/>
    </source>
</evidence>
<dbReference type="Pfam" id="PF00561">
    <property type="entry name" value="Abhydrolase_1"/>
    <property type="match status" value="1"/>
</dbReference>
<gene>
    <name evidence="2" type="ORF">RGB73_11145</name>
</gene>
<dbReference type="Gene3D" id="3.40.50.1820">
    <property type="entry name" value="alpha/beta hydrolase"/>
    <property type="match status" value="1"/>
</dbReference>
<accession>A0ABY9TD02</accession>
<proteinExistence type="predicted"/>
<organism evidence="2 3">
    <name type="scientific">Brevibacillus brevis</name>
    <name type="common">Bacillus brevis</name>
    <dbReference type="NCBI Taxonomy" id="1393"/>
    <lineage>
        <taxon>Bacteria</taxon>
        <taxon>Bacillati</taxon>
        <taxon>Bacillota</taxon>
        <taxon>Bacilli</taxon>
        <taxon>Bacillales</taxon>
        <taxon>Paenibacillaceae</taxon>
        <taxon>Brevibacillus</taxon>
    </lineage>
</organism>
<dbReference type="PANTHER" id="PTHR43798">
    <property type="entry name" value="MONOACYLGLYCEROL LIPASE"/>
    <property type="match status" value="1"/>
</dbReference>
<feature type="domain" description="AB hydrolase-1" evidence="1">
    <location>
        <begin position="23"/>
        <end position="235"/>
    </location>
</feature>
<reference evidence="2 3" key="1">
    <citation type="submission" date="2023-09" db="EMBL/GenBank/DDBJ databases">
        <title>Complete Genome and Methylome dissection of Bacillus brevis NEB573 original source of BbsI restriction endonuclease.</title>
        <authorList>
            <person name="Fomenkov A."/>
            <person name="Roberts R.D."/>
        </authorList>
    </citation>
    <scope>NUCLEOTIDE SEQUENCE [LARGE SCALE GENOMIC DNA]</scope>
    <source>
        <strain evidence="2 3">NEB573</strain>
    </source>
</reference>
<evidence type="ECO:0000313" key="3">
    <source>
        <dbReference type="Proteomes" id="UP001256827"/>
    </source>
</evidence>
<keyword evidence="3" id="KW-1185">Reference proteome</keyword>
<dbReference type="EMBL" id="CP134050">
    <property type="protein sequence ID" value="WNC16842.1"/>
    <property type="molecule type" value="Genomic_DNA"/>
</dbReference>
<dbReference type="InterPro" id="IPR000073">
    <property type="entry name" value="AB_hydrolase_1"/>
</dbReference>
<dbReference type="GO" id="GO:0016787">
    <property type="term" value="F:hydrolase activity"/>
    <property type="evidence" value="ECO:0007669"/>
    <property type="project" value="UniProtKB-KW"/>
</dbReference>
<dbReference type="InterPro" id="IPR050266">
    <property type="entry name" value="AB_hydrolase_sf"/>
</dbReference>
<dbReference type="SUPFAM" id="SSF53474">
    <property type="entry name" value="alpha/beta-Hydrolases"/>
    <property type="match status" value="1"/>
</dbReference>
<keyword evidence="2" id="KW-0378">Hydrolase</keyword>
<dbReference type="Proteomes" id="UP001256827">
    <property type="component" value="Chromosome"/>
</dbReference>
<dbReference type="PANTHER" id="PTHR43798:SF33">
    <property type="entry name" value="HYDROLASE, PUTATIVE (AFU_ORTHOLOGUE AFUA_2G14860)-RELATED"/>
    <property type="match status" value="1"/>
</dbReference>
<sequence length="266" mass="29519">MERIIPLPDGEQMACMTFGQGRPIVCIHAPCIGSVNFQYQQTLADSYELIIPDLPGHGRSSALAKPYTIHDLATLLHRLLGALGLERPYLLGYSQGAAIALEYALCFPEEISGLILASGFSEVDDLYLHSRFSVAQALATLHGVPLLARSIASSHTDDPQTRDHWIQHASRTDAVTLKQLYAAGHSYRCTQRLHELSMPTLLVYGGEDTRMHPYGQLFRRHLPHAKLIFLPGVPHQVVTKAAASFNQLCRDFVAHEKKRETIPSFT</sequence>